<keyword evidence="1" id="KW-0677">Repeat</keyword>
<sequence length="128" mass="14077">MKKTISILGLALLAFSNVTLASNDTTFTRSEAETFVYAKYYATPLCIAISKGEVDLVKKMVSYGADINEKTNGMTPLMYAARYNQTEIITFLLEKGADVKAKCKNGYTALQYAEHSNATEAVQLLKSK</sequence>
<name>A0A917DBL3_9FLAO</name>
<evidence type="ECO:0000256" key="3">
    <source>
        <dbReference type="PROSITE-ProRule" id="PRU00023"/>
    </source>
</evidence>
<evidence type="ECO:0000313" key="6">
    <source>
        <dbReference type="Proteomes" id="UP000625735"/>
    </source>
</evidence>
<evidence type="ECO:0008006" key="7">
    <source>
        <dbReference type="Google" id="ProtNLM"/>
    </source>
</evidence>
<proteinExistence type="predicted"/>
<reference evidence="5" key="2">
    <citation type="submission" date="2020-09" db="EMBL/GenBank/DDBJ databases">
        <authorList>
            <person name="Sun Q."/>
            <person name="Zhou Y."/>
        </authorList>
    </citation>
    <scope>NUCLEOTIDE SEQUENCE</scope>
    <source>
        <strain evidence="5">CGMCC 1.12506</strain>
    </source>
</reference>
<dbReference type="Pfam" id="PF12796">
    <property type="entry name" value="Ank_2"/>
    <property type="match status" value="1"/>
</dbReference>
<feature type="chain" id="PRO_5037734519" description="Ankyrin repeat-containing protein" evidence="4">
    <location>
        <begin position="22"/>
        <end position="128"/>
    </location>
</feature>
<evidence type="ECO:0000256" key="2">
    <source>
        <dbReference type="ARBA" id="ARBA00023043"/>
    </source>
</evidence>
<feature type="repeat" description="ANK" evidence="3">
    <location>
        <begin position="72"/>
        <end position="104"/>
    </location>
</feature>
<dbReference type="AlphaFoldDB" id="A0A917DBL3"/>
<keyword evidence="2 3" id="KW-0040">ANK repeat</keyword>
<comment type="caution">
    <text evidence="5">The sequence shown here is derived from an EMBL/GenBank/DDBJ whole genome shotgun (WGS) entry which is preliminary data.</text>
</comment>
<evidence type="ECO:0000313" key="5">
    <source>
        <dbReference type="EMBL" id="GGD26222.1"/>
    </source>
</evidence>
<keyword evidence="4" id="KW-0732">Signal</keyword>
<gene>
    <name evidence="5" type="ORF">GCM10011343_15500</name>
</gene>
<accession>A0A917DBL3</accession>
<dbReference type="SMART" id="SM00248">
    <property type="entry name" value="ANK"/>
    <property type="match status" value="2"/>
</dbReference>
<dbReference type="InterPro" id="IPR036770">
    <property type="entry name" value="Ankyrin_rpt-contain_sf"/>
</dbReference>
<dbReference type="RefSeq" id="WP_188361990.1">
    <property type="nucleotide sequence ID" value="NZ_BMFG01000005.1"/>
</dbReference>
<protein>
    <recommendedName>
        <fullName evidence="7">Ankyrin repeat-containing protein</fullName>
    </recommendedName>
</protein>
<dbReference type="Proteomes" id="UP000625735">
    <property type="component" value="Unassembled WGS sequence"/>
</dbReference>
<keyword evidence="6" id="KW-1185">Reference proteome</keyword>
<feature type="signal peptide" evidence="4">
    <location>
        <begin position="1"/>
        <end position="21"/>
    </location>
</feature>
<dbReference type="EMBL" id="BMFG01000005">
    <property type="protein sequence ID" value="GGD26222.1"/>
    <property type="molecule type" value="Genomic_DNA"/>
</dbReference>
<dbReference type="PROSITE" id="PS50297">
    <property type="entry name" value="ANK_REP_REGION"/>
    <property type="match status" value="2"/>
</dbReference>
<evidence type="ECO:0000256" key="4">
    <source>
        <dbReference type="SAM" id="SignalP"/>
    </source>
</evidence>
<evidence type="ECO:0000256" key="1">
    <source>
        <dbReference type="ARBA" id="ARBA00022737"/>
    </source>
</evidence>
<dbReference type="InterPro" id="IPR002110">
    <property type="entry name" value="Ankyrin_rpt"/>
</dbReference>
<reference evidence="5" key="1">
    <citation type="journal article" date="2014" name="Int. J. Syst. Evol. Microbiol.">
        <title>Complete genome sequence of Corynebacterium casei LMG S-19264T (=DSM 44701T), isolated from a smear-ripened cheese.</title>
        <authorList>
            <consortium name="US DOE Joint Genome Institute (JGI-PGF)"/>
            <person name="Walter F."/>
            <person name="Albersmeier A."/>
            <person name="Kalinowski J."/>
            <person name="Ruckert C."/>
        </authorList>
    </citation>
    <scope>NUCLEOTIDE SEQUENCE</scope>
    <source>
        <strain evidence="5">CGMCC 1.12506</strain>
    </source>
</reference>
<dbReference type="Gene3D" id="1.25.40.20">
    <property type="entry name" value="Ankyrin repeat-containing domain"/>
    <property type="match status" value="1"/>
</dbReference>
<feature type="repeat" description="ANK" evidence="3">
    <location>
        <begin position="40"/>
        <end position="72"/>
    </location>
</feature>
<dbReference type="PANTHER" id="PTHR24171">
    <property type="entry name" value="ANKYRIN REPEAT DOMAIN-CONTAINING PROTEIN 39-RELATED"/>
    <property type="match status" value="1"/>
</dbReference>
<organism evidence="5 6">
    <name type="scientific">Flavobacterium orientale</name>
    <dbReference type="NCBI Taxonomy" id="1756020"/>
    <lineage>
        <taxon>Bacteria</taxon>
        <taxon>Pseudomonadati</taxon>
        <taxon>Bacteroidota</taxon>
        <taxon>Flavobacteriia</taxon>
        <taxon>Flavobacteriales</taxon>
        <taxon>Flavobacteriaceae</taxon>
        <taxon>Flavobacterium</taxon>
    </lineage>
</organism>
<dbReference type="PROSITE" id="PS50088">
    <property type="entry name" value="ANK_REPEAT"/>
    <property type="match status" value="2"/>
</dbReference>
<dbReference type="SUPFAM" id="SSF48403">
    <property type="entry name" value="Ankyrin repeat"/>
    <property type="match status" value="1"/>
</dbReference>